<reference evidence="2 3" key="1">
    <citation type="submission" date="2017-06" db="EMBL/GenBank/DDBJ databases">
        <title>Complete genome sequence of Nitrospirillum amazonense strain CBAmC, an endophytic nitrogen-fixing and plant growth-promoting bacterium, isolated from sugarcane.</title>
        <authorList>
            <person name="Schwab S."/>
            <person name="dos Santos Teixeira K.R."/>
            <person name="Simoes Araujo J.L."/>
            <person name="Soares Vidal M."/>
            <person name="Borges de Freitas H.R."/>
            <person name="Rivello Crivelaro A.L."/>
            <person name="Bueno de Camargo Nunes A."/>
            <person name="dos Santos C.M."/>
            <person name="Palmeira da Silva Rosa D."/>
            <person name="da Silva Padilha D."/>
            <person name="da Silva E."/>
            <person name="Araujo Terra L."/>
            <person name="Soares Mendes V."/>
            <person name="Farinelli L."/>
            <person name="Magalhaes Cruz L."/>
            <person name="Baldani J.I."/>
        </authorList>
    </citation>
    <scope>NUCLEOTIDE SEQUENCE [LARGE SCALE GENOMIC DNA]</scope>
    <source>
        <strain evidence="2 3">CBAmC</strain>
    </source>
</reference>
<dbReference type="RefSeq" id="WP_088873290.1">
    <property type="nucleotide sequence ID" value="NZ_CP022111.1"/>
</dbReference>
<name>A0A248JW76_9PROT</name>
<dbReference type="Pfam" id="PF09579">
    <property type="entry name" value="Spore_YtfJ"/>
    <property type="match status" value="1"/>
</dbReference>
<evidence type="ECO:0008006" key="4">
    <source>
        <dbReference type="Google" id="ProtNLM"/>
    </source>
</evidence>
<evidence type="ECO:0000313" key="3">
    <source>
        <dbReference type="Proteomes" id="UP000197153"/>
    </source>
</evidence>
<dbReference type="InterPro" id="IPR014229">
    <property type="entry name" value="Spore_YtfJ"/>
</dbReference>
<organism evidence="2 3">
    <name type="scientific">Nitrospirillum viridazoti CBAmc</name>
    <dbReference type="NCBI Taxonomy" id="1441467"/>
    <lineage>
        <taxon>Bacteria</taxon>
        <taxon>Pseudomonadati</taxon>
        <taxon>Pseudomonadota</taxon>
        <taxon>Alphaproteobacteria</taxon>
        <taxon>Rhodospirillales</taxon>
        <taxon>Azospirillaceae</taxon>
        <taxon>Nitrospirillum</taxon>
        <taxon>Nitrospirillum viridazoti</taxon>
    </lineage>
</organism>
<dbReference type="EMBL" id="CP022111">
    <property type="protein sequence ID" value="ASG22741.1"/>
    <property type="molecule type" value="Genomic_DNA"/>
</dbReference>
<accession>A0A248JW76</accession>
<dbReference type="AlphaFoldDB" id="A0A248JW76"/>
<dbReference type="Proteomes" id="UP000197153">
    <property type="component" value="Chromosome 2"/>
</dbReference>
<gene>
    <name evidence="2" type="ORF">Y958_17690</name>
</gene>
<proteinExistence type="predicted"/>
<protein>
    <recommendedName>
        <fullName evidence="4">Sporulation protein YtfJ</fullName>
    </recommendedName>
</protein>
<feature type="region of interest" description="Disordered" evidence="1">
    <location>
        <begin position="109"/>
        <end position="134"/>
    </location>
</feature>
<sequence length="134" mass="13362">MLLNPFADPTKTLTQDLLTEFETILGKGVLGAPVEIPGGLIVPVNITTFGVGVYGGSVWGEAVGGGGGGGVIPAAVLVVQDGKVTFHPIAPETTKAAAEHVTAMVSKMRGPRAPQQGEVTPAAQAVPVPAAADA</sequence>
<evidence type="ECO:0000256" key="1">
    <source>
        <dbReference type="SAM" id="MobiDB-lite"/>
    </source>
</evidence>
<evidence type="ECO:0000313" key="2">
    <source>
        <dbReference type="EMBL" id="ASG22741.1"/>
    </source>
</evidence>
<dbReference type="KEGG" id="nao:Y958_17690"/>
<keyword evidence="3" id="KW-1185">Reference proteome</keyword>
<feature type="compositionally biased region" description="Low complexity" evidence="1">
    <location>
        <begin position="119"/>
        <end position="134"/>
    </location>
</feature>